<dbReference type="OrthoDB" id="618894at2"/>
<dbReference type="SUPFAM" id="SSF50969">
    <property type="entry name" value="YVTN repeat-like/Quinoprotein amine dehydrogenase"/>
    <property type="match status" value="1"/>
</dbReference>
<sequence>MSSLPGVHLVRTDEDLTPVGEQVGLDGLLGALDRRARRTLAPGLAVRRALTWDAADRRDPHWWPQGITWEDVPGTGRVLAISWYSKASHGARVTFLDLDSRRYRHVLLVTPSLEPVHAHAGGLAWHGGFLHVAATGRGLLTCRLADLARVPGGVLGHELVLPVRSSYRAVTASGTEKLRYSFCSYDPAGPALVVGEYGSSSQTRRIARYDIDPATRLLATGDDGASYPLVADEGAVVRTQGVVVVGGRHYLTRSHGPWMPGSVYAGAPGALRRHRWAAPMGPEDLSWMPDRDLLWSVSEHPRRRWVFAMPRRAFD</sequence>
<dbReference type="STRING" id="1045774.SAMN05421872_108131"/>
<reference evidence="1 2" key="1">
    <citation type="submission" date="2016-10" db="EMBL/GenBank/DDBJ databases">
        <authorList>
            <person name="de Groot N.N."/>
        </authorList>
    </citation>
    <scope>NUCLEOTIDE SEQUENCE [LARGE SCALE GENOMIC DNA]</scope>
    <source>
        <strain evidence="1 2">CGMCC 4.6858</strain>
    </source>
</reference>
<evidence type="ECO:0000313" key="1">
    <source>
        <dbReference type="EMBL" id="SDD46356.1"/>
    </source>
</evidence>
<accession>A0A1G6V094</accession>
<dbReference type="EMBL" id="FMZM01000008">
    <property type="protein sequence ID" value="SDD46356.1"/>
    <property type="molecule type" value="Genomic_DNA"/>
</dbReference>
<dbReference type="Proteomes" id="UP000199034">
    <property type="component" value="Unassembled WGS sequence"/>
</dbReference>
<keyword evidence="2" id="KW-1185">Reference proteome</keyword>
<dbReference type="RefSeq" id="WP_090857945.1">
    <property type="nucleotide sequence ID" value="NZ_FMZM01000008.1"/>
</dbReference>
<organism evidence="1 2">
    <name type="scientific">Nocardioides lianchengensis</name>
    <dbReference type="NCBI Taxonomy" id="1045774"/>
    <lineage>
        <taxon>Bacteria</taxon>
        <taxon>Bacillati</taxon>
        <taxon>Actinomycetota</taxon>
        <taxon>Actinomycetes</taxon>
        <taxon>Propionibacteriales</taxon>
        <taxon>Nocardioidaceae</taxon>
        <taxon>Nocardioides</taxon>
    </lineage>
</organism>
<protein>
    <recommendedName>
        <fullName evidence="3">Secreted protein</fullName>
    </recommendedName>
</protein>
<proteinExistence type="predicted"/>
<name>A0A1G6V094_9ACTN</name>
<evidence type="ECO:0008006" key="3">
    <source>
        <dbReference type="Google" id="ProtNLM"/>
    </source>
</evidence>
<dbReference type="InterPro" id="IPR011044">
    <property type="entry name" value="Quino_amine_DH_bsu"/>
</dbReference>
<evidence type="ECO:0000313" key="2">
    <source>
        <dbReference type="Proteomes" id="UP000199034"/>
    </source>
</evidence>
<dbReference type="AlphaFoldDB" id="A0A1G6V094"/>
<gene>
    <name evidence="1" type="ORF">SAMN05421872_108131</name>
</gene>